<proteinExistence type="predicted"/>
<feature type="region of interest" description="Disordered" evidence="1">
    <location>
        <begin position="31"/>
        <end position="57"/>
    </location>
</feature>
<protein>
    <recommendedName>
        <fullName evidence="4">Periplasmic heavy metal sensor</fullName>
    </recommendedName>
</protein>
<dbReference type="EMBL" id="CP042913">
    <property type="protein sequence ID" value="QEG35794.1"/>
    <property type="molecule type" value="Genomic_DNA"/>
</dbReference>
<dbReference type="KEGG" id="bgok:Pr1d_31000"/>
<evidence type="ECO:0008006" key="4">
    <source>
        <dbReference type="Google" id="ProtNLM"/>
    </source>
</evidence>
<keyword evidence="3" id="KW-1185">Reference proteome</keyword>
<organism evidence="2 3">
    <name type="scientific">Bythopirellula goksoeyrii</name>
    <dbReference type="NCBI Taxonomy" id="1400387"/>
    <lineage>
        <taxon>Bacteria</taxon>
        <taxon>Pseudomonadati</taxon>
        <taxon>Planctomycetota</taxon>
        <taxon>Planctomycetia</taxon>
        <taxon>Pirellulales</taxon>
        <taxon>Lacipirellulaceae</taxon>
        <taxon>Bythopirellula</taxon>
    </lineage>
</organism>
<dbReference type="Proteomes" id="UP000323917">
    <property type="component" value="Chromosome"/>
</dbReference>
<evidence type="ECO:0000313" key="2">
    <source>
        <dbReference type="EMBL" id="QEG35794.1"/>
    </source>
</evidence>
<evidence type="ECO:0000256" key="1">
    <source>
        <dbReference type="SAM" id="MobiDB-lite"/>
    </source>
</evidence>
<reference evidence="2 3" key="1">
    <citation type="submission" date="2019-08" db="EMBL/GenBank/DDBJ databases">
        <title>Deep-cultivation of Planctomycetes and their phenomic and genomic characterization uncovers novel biology.</title>
        <authorList>
            <person name="Wiegand S."/>
            <person name="Jogler M."/>
            <person name="Boedeker C."/>
            <person name="Pinto D."/>
            <person name="Vollmers J."/>
            <person name="Rivas-Marin E."/>
            <person name="Kohn T."/>
            <person name="Peeters S.H."/>
            <person name="Heuer A."/>
            <person name="Rast P."/>
            <person name="Oberbeckmann S."/>
            <person name="Bunk B."/>
            <person name="Jeske O."/>
            <person name="Meyerdierks A."/>
            <person name="Storesund J.E."/>
            <person name="Kallscheuer N."/>
            <person name="Luecker S."/>
            <person name="Lage O.M."/>
            <person name="Pohl T."/>
            <person name="Merkel B.J."/>
            <person name="Hornburger P."/>
            <person name="Mueller R.-W."/>
            <person name="Bruemmer F."/>
            <person name="Labrenz M."/>
            <person name="Spormann A.M."/>
            <person name="Op den Camp H."/>
            <person name="Overmann J."/>
            <person name="Amann R."/>
            <person name="Jetten M.S.M."/>
            <person name="Mascher T."/>
            <person name="Medema M.H."/>
            <person name="Devos D.P."/>
            <person name="Kaster A.-K."/>
            <person name="Ovreas L."/>
            <person name="Rohde M."/>
            <person name="Galperin M.Y."/>
            <person name="Jogler C."/>
        </authorList>
    </citation>
    <scope>NUCLEOTIDE SEQUENCE [LARGE SCALE GENOMIC DNA]</scope>
    <source>
        <strain evidence="2 3">Pr1d</strain>
    </source>
</reference>
<evidence type="ECO:0000313" key="3">
    <source>
        <dbReference type="Proteomes" id="UP000323917"/>
    </source>
</evidence>
<dbReference type="Gene3D" id="1.20.120.1490">
    <property type="match status" value="1"/>
</dbReference>
<name>A0A5B9Q9R1_9BACT</name>
<sequence>METFAKNIGISRTIVYLVLSLPIVGNMETTSNAKQSEEDHPSHQSHSANESSSPEDDASLLEQFQKLQGKIAALEAALKQNHQATSPPAQGGMSMGNMQNNSEPNMAMMQKGQMATMSDRQSMQSGQGMGMGNMGKGMSGMDAGGMGMMSGMGSMQSGQGMGGMGMGGMGMMGGEGMAMMGRMPGMGQMQMPSALPGFPGASHIYHVGSSNFFLDHMQHIEPSQDQQTKLNQIKQQTLMSQATYDRSIAEAEQDLWGLTSAEFPSAAEIEAKIREIEKLQSDKRIAFIRAVGEAAQVLSDEQRQALVGVLPLEHTTTGNTNQH</sequence>
<dbReference type="AlphaFoldDB" id="A0A5B9Q9R1"/>
<gene>
    <name evidence="2" type="ORF">Pr1d_31000</name>
</gene>
<dbReference type="RefSeq" id="WP_148074257.1">
    <property type="nucleotide sequence ID" value="NZ_CP042913.1"/>
</dbReference>
<accession>A0A5B9Q9R1</accession>
<dbReference type="OrthoDB" id="8234188at2"/>